<dbReference type="SMART" id="SM00267">
    <property type="entry name" value="GGDEF"/>
    <property type="match status" value="1"/>
</dbReference>
<dbReference type="SUPFAM" id="SSF55785">
    <property type="entry name" value="PYP-like sensor domain (PAS domain)"/>
    <property type="match status" value="6"/>
</dbReference>
<dbReference type="InterPro" id="IPR052155">
    <property type="entry name" value="Biofilm_reg_signaling"/>
</dbReference>
<organism evidence="4 5">
    <name type="scientific">Lysinibacillus composti</name>
    <dbReference type="NCBI Taxonomy" id="720633"/>
    <lineage>
        <taxon>Bacteria</taxon>
        <taxon>Bacillati</taxon>
        <taxon>Bacillota</taxon>
        <taxon>Bacilli</taxon>
        <taxon>Bacillales</taxon>
        <taxon>Bacillaceae</taxon>
        <taxon>Lysinibacillus</taxon>
    </lineage>
</organism>
<dbReference type="PANTHER" id="PTHR44757">
    <property type="entry name" value="DIGUANYLATE CYCLASE DGCP"/>
    <property type="match status" value="1"/>
</dbReference>
<dbReference type="Pfam" id="PF08448">
    <property type="entry name" value="PAS_4"/>
    <property type="match status" value="2"/>
</dbReference>
<dbReference type="InterPro" id="IPR043128">
    <property type="entry name" value="Rev_trsase/Diguanyl_cyclase"/>
</dbReference>
<evidence type="ECO:0000259" key="3">
    <source>
        <dbReference type="PROSITE" id="PS50887"/>
    </source>
</evidence>
<name>A0A3N9UI17_9BACI</name>
<comment type="caution">
    <text evidence="4">The sequence shown here is derived from an EMBL/GenBank/DDBJ whole genome shotgun (WGS) entry which is preliminary data.</text>
</comment>
<dbReference type="Proteomes" id="UP000274033">
    <property type="component" value="Unassembled WGS sequence"/>
</dbReference>
<dbReference type="InterPro" id="IPR000160">
    <property type="entry name" value="GGDEF_dom"/>
</dbReference>
<feature type="domain" description="PAS" evidence="1">
    <location>
        <begin position="145"/>
        <end position="215"/>
    </location>
</feature>
<dbReference type="Gene3D" id="3.30.70.270">
    <property type="match status" value="1"/>
</dbReference>
<dbReference type="InterPro" id="IPR000014">
    <property type="entry name" value="PAS"/>
</dbReference>
<dbReference type="GO" id="GO:0006355">
    <property type="term" value="P:regulation of DNA-templated transcription"/>
    <property type="evidence" value="ECO:0007669"/>
    <property type="project" value="InterPro"/>
</dbReference>
<sequence>MLTQMHNQRDSQFFQILIDAIQSLQDIIYIIEVKEKTFTYLFTNSLGASHLNADVEIVGKTFHDVLTKDKADFLHRQYLKAAKFKKVVRFEDTSELDGEDSIYETVLTPMMNDHQQYIIAVVRDVTDRSKKMQELQKSKRLFEKSEKRLTSLLDNNSDAVYMLDTEGYFLEGNDALQQVIGYTPFELVGTHFDQLIPKKELSRVNEYFQRAIDKDNVKYETVAYHKNGQEVIVEVKNIPIEIDGEIIGIYGIAKDITKERATLEELNKIKQQFESFLDDSFDAISLSNVHGRIQFVNEAFLSMFGFTKEELINQMSPIVPDWLKEETNELMQLVKQGKKVQNIHVQRQTKSGEILDLSVTLSPIYNEFNEVVAFSSILRDITVQKKASMEINEIKEELELVWDYSTYAIFMLSQNGSIIKANPAFVEMFSISKEVKNMTLNDFYLDSQITQKYELLTYLKEKKQILQFETKRKRKDGSIIDVLATYRPSDRGEILAIATYKDITKEKKVFNELTESEERNRKILEASPDPLIIHNGKIITYINQAGLELVKAKAANQIVGKPVIDFVHPDYKRQVIERVKDALEKGKRGELAVEAYLTLEGEKILLETTTATFREKGQDFVVVMLRNVTQKQRAEKTLRESEERFRLIVENSRSIIKFLNHKGKIIYASPSMEVTLGYKIRDVIGQSISSTIHPDDTKKAMEILEEIKLSKQSKDVVIQHLHQDGYSILLNTRFIPLITEEGEIEKIIVISDDITEITQKETKLKKMAYYDYLTGLPNRRMFNQRLEQAMMMSNQTGKLTALMVVDCDKFKTINDTLGHDMGDEVIKEFARRIQSSLREKDTVSRVGGDEFTVIIPEALNSLVISDIAKRLVNVMQEPMYIKGHEIRLTASIGVATYLSPTTNVEELFKIADENLYKSKDRGGNTFTM</sequence>
<dbReference type="SMART" id="SM00086">
    <property type="entry name" value="PAC"/>
    <property type="match status" value="5"/>
</dbReference>
<evidence type="ECO:0000313" key="4">
    <source>
        <dbReference type="EMBL" id="RQW75719.1"/>
    </source>
</evidence>
<feature type="domain" description="PAS" evidence="1">
    <location>
        <begin position="516"/>
        <end position="586"/>
    </location>
</feature>
<dbReference type="InterPro" id="IPR013767">
    <property type="entry name" value="PAS_fold"/>
</dbReference>
<dbReference type="PANTHER" id="PTHR44757:SF2">
    <property type="entry name" value="BIOFILM ARCHITECTURE MAINTENANCE PROTEIN MBAA"/>
    <property type="match status" value="1"/>
</dbReference>
<dbReference type="SMART" id="SM00091">
    <property type="entry name" value="PAS"/>
    <property type="match status" value="6"/>
</dbReference>
<dbReference type="AlphaFoldDB" id="A0A3N9UI17"/>
<dbReference type="Pfam" id="PF00989">
    <property type="entry name" value="PAS"/>
    <property type="match status" value="2"/>
</dbReference>
<dbReference type="EMBL" id="RRCT01000002">
    <property type="protein sequence ID" value="RQW75719.1"/>
    <property type="molecule type" value="Genomic_DNA"/>
</dbReference>
<feature type="domain" description="PAC" evidence="2">
    <location>
        <begin position="341"/>
        <end position="393"/>
    </location>
</feature>
<accession>A0A3N9UI17</accession>
<feature type="domain" description="PAS" evidence="1">
    <location>
        <begin position="269"/>
        <end position="332"/>
    </location>
</feature>
<dbReference type="PROSITE" id="PS50113">
    <property type="entry name" value="PAC"/>
    <property type="match status" value="3"/>
</dbReference>
<dbReference type="PROSITE" id="PS50112">
    <property type="entry name" value="PAS"/>
    <property type="match status" value="4"/>
</dbReference>
<evidence type="ECO:0000259" key="1">
    <source>
        <dbReference type="PROSITE" id="PS50112"/>
    </source>
</evidence>
<protein>
    <submittedName>
        <fullName evidence="4">PAS domain S-box protein</fullName>
    </submittedName>
</protein>
<dbReference type="InterPro" id="IPR013656">
    <property type="entry name" value="PAS_4"/>
</dbReference>
<dbReference type="CDD" id="cd01949">
    <property type="entry name" value="GGDEF"/>
    <property type="match status" value="1"/>
</dbReference>
<keyword evidence="5" id="KW-1185">Reference proteome</keyword>
<dbReference type="FunFam" id="3.30.70.270:FF:000001">
    <property type="entry name" value="Diguanylate cyclase domain protein"/>
    <property type="match status" value="1"/>
</dbReference>
<feature type="domain" description="GGDEF" evidence="3">
    <location>
        <begin position="798"/>
        <end position="928"/>
    </location>
</feature>
<feature type="domain" description="PAS" evidence="1">
    <location>
        <begin position="641"/>
        <end position="711"/>
    </location>
</feature>
<gene>
    <name evidence="4" type="ORF">EBB45_03625</name>
</gene>
<dbReference type="Pfam" id="PF00990">
    <property type="entry name" value="GGDEF"/>
    <property type="match status" value="1"/>
</dbReference>
<dbReference type="Gene3D" id="3.30.450.20">
    <property type="entry name" value="PAS domain"/>
    <property type="match status" value="6"/>
</dbReference>
<dbReference type="PROSITE" id="PS50887">
    <property type="entry name" value="GGDEF"/>
    <property type="match status" value="1"/>
</dbReference>
<dbReference type="CDD" id="cd00130">
    <property type="entry name" value="PAS"/>
    <property type="match status" value="5"/>
</dbReference>
<dbReference type="NCBIfam" id="TIGR00254">
    <property type="entry name" value="GGDEF"/>
    <property type="match status" value="1"/>
</dbReference>
<dbReference type="SUPFAM" id="SSF55073">
    <property type="entry name" value="Nucleotide cyclase"/>
    <property type="match status" value="1"/>
</dbReference>
<evidence type="ECO:0000313" key="5">
    <source>
        <dbReference type="Proteomes" id="UP000274033"/>
    </source>
</evidence>
<evidence type="ECO:0000259" key="2">
    <source>
        <dbReference type="PROSITE" id="PS50113"/>
    </source>
</evidence>
<feature type="domain" description="PAC" evidence="2">
    <location>
        <begin position="217"/>
        <end position="268"/>
    </location>
</feature>
<dbReference type="InterPro" id="IPR029787">
    <property type="entry name" value="Nucleotide_cyclase"/>
</dbReference>
<proteinExistence type="predicted"/>
<dbReference type="InterPro" id="IPR000700">
    <property type="entry name" value="PAS-assoc_C"/>
</dbReference>
<dbReference type="InterPro" id="IPR035965">
    <property type="entry name" value="PAS-like_dom_sf"/>
</dbReference>
<feature type="domain" description="PAC" evidence="2">
    <location>
        <begin position="712"/>
        <end position="766"/>
    </location>
</feature>
<dbReference type="Pfam" id="PF13426">
    <property type="entry name" value="PAS_9"/>
    <property type="match status" value="2"/>
</dbReference>
<dbReference type="NCBIfam" id="TIGR00229">
    <property type="entry name" value="sensory_box"/>
    <property type="match status" value="5"/>
</dbReference>
<dbReference type="InterPro" id="IPR001610">
    <property type="entry name" value="PAC"/>
</dbReference>
<reference evidence="4 5" key="1">
    <citation type="journal article" date="2013" name="J. Microbiol.">
        <title>Lysinibacillus chungkukjangi sp. nov., isolated from Chungkukjang, Korean fermented soybean food.</title>
        <authorList>
            <person name="Kim S.J."/>
            <person name="Jang Y.H."/>
            <person name="Hamada M."/>
            <person name="Ahn J.H."/>
            <person name="Weon H.Y."/>
            <person name="Suzuki K."/>
            <person name="Whang K.S."/>
            <person name="Kwon S.W."/>
        </authorList>
    </citation>
    <scope>NUCLEOTIDE SEQUENCE [LARGE SCALE GENOMIC DNA]</scope>
    <source>
        <strain evidence="4 5">MCCC 1A12701</strain>
    </source>
</reference>